<dbReference type="SMART" id="SM00893">
    <property type="entry name" value="ETF"/>
    <property type="match status" value="1"/>
</dbReference>
<dbReference type="CDD" id="cd01714">
    <property type="entry name" value="ETF_beta"/>
    <property type="match status" value="1"/>
</dbReference>
<organism evidence="3 4">
    <name type="scientific">Clostridium homopropionicum DSM 5847</name>
    <dbReference type="NCBI Taxonomy" id="1121318"/>
    <lineage>
        <taxon>Bacteria</taxon>
        <taxon>Bacillati</taxon>
        <taxon>Bacillota</taxon>
        <taxon>Clostridia</taxon>
        <taxon>Eubacteriales</taxon>
        <taxon>Clostridiaceae</taxon>
        <taxon>Clostridium</taxon>
    </lineage>
</organism>
<protein>
    <recommendedName>
        <fullName evidence="1">Electron transfer flavoprotein small subunit</fullName>
    </recommendedName>
</protein>
<accession>A0A0L6Z6Z8</accession>
<evidence type="ECO:0000313" key="3">
    <source>
        <dbReference type="EMBL" id="KOA18608.1"/>
    </source>
</evidence>
<keyword evidence="4" id="KW-1185">Reference proteome</keyword>
<evidence type="ECO:0000256" key="1">
    <source>
        <dbReference type="ARBA" id="ARBA00042002"/>
    </source>
</evidence>
<name>A0A0L6Z6Z8_9CLOT</name>
<dbReference type="Pfam" id="PF01012">
    <property type="entry name" value="ETF"/>
    <property type="match status" value="1"/>
</dbReference>
<sequence length="261" mass="27776">MDILVCVKQVPDTTEIKIDRETNTLIRAGVPSIVNPFDAFALELGVRLKERYGGTITILSMGPEQAKAALKECLSVGADKAILLSDRAFGGSDTLATSYILSSAIKKLGKFDLILCGKQAIDGDTAQVGPEIAEHLGLPQVTYALDIDVKDGDVIVKRETETGYEMIKTKIPALVTVVKTQFEPRYATIKSKMAANKAVIPTLTSADIELDLSRAGLKGSPTKVKKSFTPSAKKSGVKIKEATGAASAAKLVSLLDEAKLI</sequence>
<dbReference type="STRING" id="36844.SAMN04488501_11029"/>
<dbReference type="PANTHER" id="PTHR21294:SF17">
    <property type="entry name" value="PROTEIN FIXA"/>
    <property type="match status" value="1"/>
</dbReference>
<evidence type="ECO:0000259" key="2">
    <source>
        <dbReference type="SMART" id="SM00893"/>
    </source>
</evidence>
<dbReference type="SUPFAM" id="SSF52402">
    <property type="entry name" value="Adenine nucleotide alpha hydrolases-like"/>
    <property type="match status" value="1"/>
</dbReference>
<dbReference type="InterPro" id="IPR014730">
    <property type="entry name" value="ETF_a/b_N"/>
</dbReference>
<comment type="caution">
    <text evidence="3">The sequence shown here is derived from an EMBL/GenBank/DDBJ whole genome shotgun (WGS) entry which is preliminary data.</text>
</comment>
<feature type="domain" description="Electron transfer flavoprotein alpha/beta-subunit N-terminal" evidence="2">
    <location>
        <begin position="22"/>
        <end position="212"/>
    </location>
</feature>
<dbReference type="PATRIC" id="fig|1121318.3.peg.2902"/>
<evidence type="ECO:0000313" key="4">
    <source>
        <dbReference type="Proteomes" id="UP000037043"/>
    </source>
</evidence>
<proteinExistence type="predicted"/>
<dbReference type="RefSeq" id="WP_052222364.1">
    <property type="nucleotide sequence ID" value="NZ_LHUR01000036.1"/>
</dbReference>
<reference evidence="4" key="1">
    <citation type="submission" date="2015-08" db="EMBL/GenBank/DDBJ databases">
        <title>Genome sequence of the strict anaerobe Clostridium homopropionicum LuHBu1 (DSM 5847T).</title>
        <authorList>
            <person name="Poehlein A."/>
            <person name="Beck M."/>
            <person name="Schiel-Bengelsdorf B."/>
            <person name="Bengelsdorf F.R."/>
            <person name="Daniel R."/>
            <person name="Duerre P."/>
        </authorList>
    </citation>
    <scope>NUCLEOTIDE SEQUENCE [LARGE SCALE GENOMIC DNA]</scope>
    <source>
        <strain evidence="4">DSM 5847</strain>
    </source>
</reference>
<dbReference type="PIRSF" id="PIRSF000090">
    <property type="entry name" value="Beta-ETF"/>
    <property type="match status" value="1"/>
</dbReference>
<gene>
    <name evidence="3" type="primary">acrB_5</name>
    <name evidence="3" type="ORF">CLHOM_28920</name>
</gene>
<dbReference type="AlphaFoldDB" id="A0A0L6Z6Z8"/>
<dbReference type="InterPro" id="IPR033948">
    <property type="entry name" value="ETF_beta_N"/>
</dbReference>
<dbReference type="InterPro" id="IPR014729">
    <property type="entry name" value="Rossmann-like_a/b/a_fold"/>
</dbReference>
<dbReference type="Proteomes" id="UP000037043">
    <property type="component" value="Unassembled WGS sequence"/>
</dbReference>
<dbReference type="EMBL" id="LHUR01000036">
    <property type="protein sequence ID" value="KOA18608.1"/>
    <property type="molecule type" value="Genomic_DNA"/>
</dbReference>
<dbReference type="GO" id="GO:0009055">
    <property type="term" value="F:electron transfer activity"/>
    <property type="evidence" value="ECO:0007669"/>
    <property type="project" value="InterPro"/>
</dbReference>
<dbReference type="Gene3D" id="3.40.50.620">
    <property type="entry name" value="HUPs"/>
    <property type="match status" value="1"/>
</dbReference>
<dbReference type="PANTHER" id="PTHR21294">
    <property type="entry name" value="ELECTRON TRANSFER FLAVOPROTEIN BETA-SUBUNIT"/>
    <property type="match status" value="1"/>
</dbReference>
<dbReference type="InterPro" id="IPR012255">
    <property type="entry name" value="ETF_b"/>
</dbReference>